<gene>
    <name evidence="3" type="primary">LOC112455136</name>
</gene>
<evidence type="ECO:0000313" key="3">
    <source>
        <dbReference type="RefSeq" id="XP_024872643.1"/>
    </source>
</evidence>
<protein>
    <submittedName>
        <fullName evidence="3">Uncharacterized protein LOC112455136</fullName>
    </submittedName>
</protein>
<keyword evidence="2" id="KW-1185">Reference proteome</keyword>
<dbReference type="AlphaFoldDB" id="A0A6J1PTL4"/>
<dbReference type="Proteomes" id="UP000504618">
    <property type="component" value="Unplaced"/>
</dbReference>
<feature type="transmembrane region" description="Helical" evidence="1">
    <location>
        <begin position="14"/>
        <end position="40"/>
    </location>
</feature>
<evidence type="ECO:0000313" key="2">
    <source>
        <dbReference type="Proteomes" id="UP000504618"/>
    </source>
</evidence>
<sequence length="122" mass="14561">MYKKVWTVFELNKIVSIIVIHVLDSLLFLVLLPFMVWEWISERPYIITIVRTVVEVTLELIMWIIFAGMAILTTVICIFDDVYCSKTHYDNNQQKYLYVTEQDNNDQNSHIIKSPNFEKEKR</sequence>
<dbReference type="RefSeq" id="XP_024872643.1">
    <property type="nucleotide sequence ID" value="XM_025016875.1"/>
</dbReference>
<reference evidence="3" key="1">
    <citation type="submission" date="2025-08" db="UniProtKB">
        <authorList>
            <consortium name="RefSeq"/>
        </authorList>
    </citation>
    <scope>IDENTIFICATION</scope>
    <source>
        <tissue evidence="3">Whole body</tissue>
    </source>
</reference>
<proteinExistence type="predicted"/>
<feature type="transmembrane region" description="Helical" evidence="1">
    <location>
        <begin position="60"/>
        <end position="79"/>
    </location>
</feature>
<accession>A0A6J1PTL4</accession>
<keyword evidence="1" id="KW-0812">Transmembrane</keyword>
<name>A0A6J1PTL4_9HYME</name>
<evidence type="ECO:0000256" key="1">
    <source>
        <dbReference type="SAM" id="Phobius"/>
    </source>
</evidence>
<dbReference type="GeneID" id="112455136"/>
<organism evidence="2 3">
    <name type="scientific">Temnothorax curvispinosus</name>
    <dbReference type="NCBI Taxonomy" id="300111"/>
    <lineage>
        <taxon>Eukaryota</taxon>
        <taxon>Metazoa</taxon>
        <taxon>Ecdysozoa</taxon>
        <taxon>Arthropoda</taxon>
        <taxon>Hexapoda</taxon>
        <taxon>Insecta</taxon>
        <taxon>Pterygota</taxon>
        <taxon>Neoptera</taxon>
        <taxon>Endopterygota</taxon>
        <taxon>Hymenoptera</taxon>
        <taxon>Apocrita</taxon>
        <taxon>Aculeata</taxon>
        <taxon>Formicoidea</taxon>
        <taxon>Formicidae</taxon>
        <taxon>Myrmicinae</taxon>
        <taxon>Temnothorax</taxon>
    </lineage>
</organism>
<keyword evidence="1" id="KW-0472">Membrane</keyword>
<keyword evidence="1" id="KW-1133">Transmembrane helix</keyword>